<dbReference type="EMBL" id="MPJW01000140">
    <property type="protein sequence ID" value="OLU39172.1"/>
    <property type="molecule type" value="Genomic_DNA"/>
</dbReference>
<protein>
    <submittedName>
        <fullName evidence="1">Uncharacterized protein</fullName>
    </submittedName>
</protein>
<comment type="caution">
    <text evidence="1">The sequence shown here is derived from an EMBL/GenBank/DDBJ whole genome shotgun (WGS) entry which is preliminary data.</text>
</comment>
<dbReference type="AlphaFoldDB" id="A0A1U7NFM0"/>
<dbReference type="GeneID" id="82202966"/>
<evidence type="ECO:0000313" key="2">
    <source>
        <dbReference type="Proteomes" id="UP000186341"/>
    </source>
</evidence>
<dbReference type="Proteomes" id="UP000186341">
    <property type="component" value="Unassembled WGS sequence"/>
</dbReference>
<sequence length="152" mass="17748">MNNQDILMVLPKNTIHTPNEMSQDWEIDKDGGGITIYTKNKLLGYADWRNRKDFGFSRPAINIQLLDSEQEMNVFEALISRLATAYEMMPSRYPLYIRLPQQHTSLIAQAARMGFIPYFGEWKESSKENSENDWKKITEQLRHDFPATQFAV</sequence>
<gene>
    <name evidence="1" type="ORF">BO222_07140</name>
</gene>
<evidence type="ECO:0000313" key="1">
    <source>
        <dbReference type="EMBL" id="OLU39172.1"/>
    </source>
</evidence>
<organism evidence="1 2">
    <name type="scientific">Ileibacterium valens</name>
    <dbReference type="NCBI Taxonomy" id="1862668"/>
    <lineage>
        <taxon>Bacteria</taxon>
        <taxon>Bacillati</taxon>
        <taxon>Bacillota</taxon>
        <taxon>Erysipelotrichia</taxon>
        <taxon>Erysipelotrichales</taxon>
        <taxon>Erysipelotrichaceae</taxon>
        <taxon>Ileibacterium</taxon>
    </lineage>
</organism>
<dbReference type="RefSeq" id="WP_075819703.1">
    <property type="nucleotide sequence ID" value="NZ_CAJUTZ010000050.1"/>
</dbReference>
<reference evidence="1 2" key="1">
    <citation type="submission" date="2016-11" db="EMBL/GenBank/DDBJ databases">
        <title>Description of two novel members of the family Erysipelotrichaceae: Ileibacterium lipovorans gen. nov., sp. nov. and Dubosiella newyorkensis, gen. nov., sp. nov.</title>
        <authorList>
            <person name="Cox L.M."/>
            <person name="Sohn J."/>
            <person name="Tyrrell K.L."/>
            <person name="Citron D.M."/>
            <person name="Lawson P.A."/>
            <person name="Patel N.B."/>
            <person name="Iizumi T."/>
            <person name="Perez-Perez G.I."/>
            <person name="Goldstein E.J."/>
            <person name="Blaser M.J."/>
        </authorList>
    </citation>
    <scope>NUCLEOTIDE SEQUENCE [LARGE SCALE GENOMIC DNA]</scope>
    <source>
        <strain evidence="1 2">NYU-BL-A3</strain>
    </source>
</reference>
<keyword evidence="2" id="KW-1185">Reference proteome</keyword>
<accession>A0A1U7NFM0</accession>
<dbReference type="OrthoDB" id="581534at2"/>
<proteinExistence type="predicted"/>
<name>A0A1U7NFM0_9FIRM</name>